<protein>
    <submittedName>
        <fullName evidence="8">Clusterin-associated protein 1</fullName>
    </submittedName>
</protein>
<dbReference type="GO" id="GO:0030992">
    <property type="term" value="C:intraciliary transport particle B"/>
    <property type="evidence" value="ECO:0007669"/>
    <property type="project" value="TreeGrafter"/>
</dbReference>
<dbReference type="PANTHER" id="PTHR21547">
    <property type="entry name" value="CLUSTERIN ASSOCIATED PROTEIN 1"/>
    <property type="match status" value="1"/>
</dbReference>
<dbReference type="InterPro" id="IPR019366">
    <property type="entry name" value="Clusterin-associated_protein-1"/>
</dbReference>
<evidence type="ECO:0000313" key="8">
    <source>
        <dbReference type="EMBL" id="JAC81686.1"/>
    </source>
</evidence>
<dbReference type="PANTHER" id="PTHR21547:SF0">
    <property type="entry name" value="CLUSTERIN-ASSOCIATED PROTEIN 1"/>
    <property type="match status" value="1"/>
</dbReference>
<evidence type="ECO:0000256" key="7">
    <source>
        <dbReference type="SAM" id="MobiDB-lite"/>
    </source>
</evidence>
<comment type="subcellular location">
    <subcellularLocation>
        <location evidence="1">Cell projection</location>
        <location evidence="1">Cilium</location>
    </subcellularLocation>
</comment>
<sequence length="434" mass="49490">KIKELKENIQLKMSYRELRNFTEMMRSLGYQRLISMENFRTPNFELVADCLYWLLQRFDPGTDISDDISTETDRVIFLKSIAQVMLTKSRIKLNIKRLYAADGLAVKELLKMAALLYKATSSAAAEDAPEGAMGPSDALPAINSKLFDAKITRQLASDITQTGSDLYYTLEREPELKELRFRAIHRNMDTDIIEQSIKEEVASVQNNIQSVEEMLQNLEADEKNLEAKIEKRKSELERSEKRLGRLQGVRPAYMDEYERLQAELQEMYNVYLEKFRNLKFLENELENYYRAEQERAEENERRLKKMQKRLRDEELRVLRGEQEVDENGIDDDSDTESEEEAVSASGKKKLNSTIKRAPGPGGSIGRAQGAITGGGDDSSLDGSLDGTLSDDSAELSRNDDSEGEDTNFIREDGDESELSDLDDDDDEASSDNEF</sequence>
<dbReference type="GO" id="GO:0060271">
    <property type="term" value="P:cilium assembly"/>
    <property type="evidence" value="ECO:0007669"/>
    <property type="project" value="TreeGrafter"/>
</dbReference>
<feature type="non-terminal residue" evidence="8">
    <location>
        <position position="1"/>
    </location>
</feature>
<evidence type="ECO:0000256" key="5">
    <source>
        <dbReference type="ARBA" id="ARBA00023069"/>
    </source>
</evidence>
<dbReference type="GO" id="GO:0005815">
    <property type="term" value="C:microtubule organizing center"/>
    <property type="evidence" value="ECO:0007669"/>
    <property type="project" value="TreeGrafter"/>
</dbReference>
<evidence type="ECO:0000256" key="1">
    <source>
        <dbReference type="ARBA" id="ARBA00004138"/>
    </source>
</evidence>
<proteinExistence type="inferred from homology"/>
<keyword evidence="6" id="KW-0966">Cell projection</keyword>
<dbReference type="Pfam" id="PF10234">
    <property type="entry name" value="Cluap1"/>
    <property type="match status" value="1"/>
</dbReference>
<evidence type="ECO:0000256" key="3">
    <source>
        <dbReference type="ARBA" id="ARBA00022794"/>
    </source>
</evidence>
<organism evidence="8">
    <name type="scientific">Tetraselmis sp. GSL018</name>
    <dbReference type="NCBI Taxonomy" id="582737"/>
    <lineage>
        <taxon>Eukaryota</taxon>
        <taxon>Viridiplantae</taxon>
        <taxon>Chlorophyta</taxon>
        <taxon>core chlorophytes</taxon>
        <taxon>Chlorodendrophyceae</taxon>
        <taxon>Chlorodendrales</taxon>
        <taxon>Chlorodendraceae</taxon>
        <taxon>Tetraselmis</taxon>
    </lineage>
</organism>
<comment type="similarity">
    <text evidence="2">Belongs to the CLUAP1 family.</text>
</comment>
<accession>A0A061SG48</accession>
<reference evidence="8" key="1">
    <citation type="submission" date="2014-05" db="EMBL/GenBank/DDBJ databases">
        <title>The transcriptome of the halophilic microalga Tetraselmis sp. GSL018 isolated from the Great Salt Lake, Utah.</title>
        <authorList>
            <person name="Jinkerson R.E."/>
            <person name="D'Adamo S."/>
            <person name="Posewitz M.C."/>
        </authorList>
    </citation>
    <scope>NUCLEOTIDE SEQUENCE</scope>
    <source>
        <strain evidence="8">GSL018</strain>
    </source>
</reference>
<dbReference type="AlphaFoldDB" id="A0A061SG48"/>
<keyword evidence="5" id="KW-0969">Cilium</keyword>
<dbReference type="GO" id="GO:0005929">
    <property type="term" value="C:cilium"/>
    <property type="evidence" value="ECO:0007669"/>
    <property type="project" value="UniProtKB-SubCell"/>
</dbReference>
<keyword evidence="3" id="KW-0970">Cilium biogenesis/degradation</keyword>
<evidence type="ECO:0000256" key="4">
    <source>
        <dbReference type="ARBA" id="ARBA00023054"/>
    </source>
</evidence>
<evidence type="ECO:0000256" key="6">
    <source>
        <dbReference type="ARBA" id="ARBA00023273"/>
    </source>
</evidence>
<dbReference type="EMBL" id="GBEZ01003456">
    <property type="protein sequence ID" value="JAC81686.1"/>
    <property type="molecule type" value="Transcribed_RNA"/>
</dbReference>
<feature type="compositionally biased region" description="Acidic residues" evidence="7">
    <location>
        <begin position="323"/>
        <end position="341"/>
    </location>
</feature>
<name>A0A061SG48_9CHLO</name>
<feature type="region of interest" description="Disordered" evidence="7">
    <location>
        <begin position="321"/>
        <end position="434"/>
    </location>
</feature>
<keyword evidence="4" id="KW-0175">Coiled coil</keyword>
<evidence type="ECO:0000256" key="2">
    <source>
        <dbReference type="ARBA" id="ARBA00008340"/>
    </source>
</evidence>
<dbReference type="SUPFAM" id="SSF57997">
    <property type="entry name" value="Tropomyosin"/>
    <property type="match status" value="1"/>
</dbReference>
<feature type="compositionally biased region" description="Acidic residues" evidence="7">
    <location>
        <begin position="412"/>
        <end position="434"/>
    </location>
</feature>
<feature type="compositionally biased region" description="Low complexity" evidence="7">
    <location>
        <begin position="380"/>
        <end position="390"/>
    </location>
</feature>
<gene>
    <name evidence="8" type="ORF">TSPGSL018_7352</name>
</gene>